<proteinExistence type="predicted"/>
<dbReference type="GO" id="GO:0006508">
    <property type="term" value="P:proteolysis"/>
    <property type="evidence" value="ECO:0007669"/>
    <property type="project" value="UniProtKB-KW"/>
</dbReference>
<evidence type="ECO:0000256" key="1">
    <source>
        <dbReference type="SAM" id="SignalP"/>
    </source>
</evidence>
<organism evidence="2 3">
    <name type="scientific">Candidatus Odoribacter faecigallinarum</name>
    <dbReference type="NCBI Taxonomy" id="2838706"/>
    <lineage>
        <taxon>Bacteria</taxon>
        <taxon>Pseudomonadati</taxon>
        <taxon>Bacteroidota</taxon>
        <taxon>Bacteroidia</taxon>
        <taxon>Bacteroidales</taxon>
        <taxon>Odoribacteraceae</taxon>
        <taxon>Odoribacter</taxon>
    </lineage>
</organism>
<accession>A0A9D1V182</accession>
<evidence type="ECO:0000313" key="2">
    <source>
        <dbReference type="EMBL" id="HIX04207.1"/>
    </source>
</evidence>
<keyword evidence="2" id="KW-0378">Hydrolase</keyword>
<dbReference type="Gene3D" id="2.40.70.10">
    <property type="entry name" value="Acid Proteases"/>
    <property type="match status" value="1"/>
</dbReference>
<sequence length="377" mass="41924">MKRILSLILLLLGGLGISQAAFYTRIPYQNVAGKMQVKVSVGGVEGTFIFDTGAPVCLTHSFAQKVNLTKIQEMKFVDSNGQEFTQDLYMLDALKVSDTEFTKVQAVVFEEGNMIEQMGIDGVLGYTLFGTQIVELDAQKQEIVISDMEERFPLKPEYASVMLSADYTPMIALKVGGVVADTVLFDSGAAGFWEVSEPKYFQLKQQGVVKQLSKGQGIISFGAAGLEENTVRYRLKAEELGIGAARFKNVTAETTTGMSRIGTDLLYYGKVIMDYRKRLFYFIPNQPEAVPDMYRKTWNVEITVMDDYLTAGFIWESAAKDLSGGERIVEVNGKRFDKVDMYEAMTTNLVGLSGDEATIVVIDKKTGKEKKLKIYQE</sequence>
<dbReference type="EMBL" id="DXFT01000173">
    <property type="protein sequence ID" value="HIX04207.1"/>
    <property type="molecule type" value="Genomic_DNA"/>
</dbReference>
<keyword evidence="2" id="KW-0645">Protease</keyword>
<comment type="caution">
    <text evidence="2">The sequence shown here is derived from an EMBL/GenBank/DDBJ whole genome shotgun (WGS) entry which is preliminary data.</text>
</comment>
<feature type="chain" id="PRO_5039302370" evidence="1">
    <location>
        <begin position="21"/>
        <end position="377"/>
    </location>
</feature>
<dbReference type="Pfam" id="PF13650">
    <property type="entry name" value="Asp_protease_2"/>
    <property type="match status" value="1"/>
</dbReference>
<reference evidence="2" key="1">
    <citation type="journal article" date="2021" name="PeerJ">
        <title>Extensive microbial diversity within the chicken gut microbiome revealed by metagenomics and culture.</title>
        <authorList>
            <person name="Gilroy R."/>
            <person name="Ravi A."/>
            <person name="Getino M."/>
            <person name="Pursley I."/>
            <person name="Horton D.L."/>
            <person name="Alikhan N.F."/>
            <person name="Baker D."/>
            <person name="Gharbi K."/>
            <person name="Hall N."/>
            <person name="Watson M."/>
            <person name="Adriaenssens E.M."/>
            <person name="Foster-Nyarko E."/>
            <person name="Jarju S."/>
            <person name="Secka A."/>
            <person name="Antonio M."/>
            <person name="Oren A."/>
            <person name="Chaudhuri R.R."/>
            <person name="La Ragione R."/>
            <person name="Hildebrand F."/>
            <person name="Pallen M.J."/>
        </authorList>
    </citation>
    <scope>NUCLEOTIDE SEQUENCE</scope>
    <source>
        <strain evidence="2">23274</strain>
    </source>
</reference>
<gene>
    <name evidence="2" type="ORF">H9863_08875</name>
</gene>
<dbReference type="InterPro" id="IPR034122">
    <property type="entry name" value="Retropepsin-like_bacterial"/>
</dbReference>
<reference evidence="2" key="2">
    <citation type="submission" date="2021-04" db="EMBL/GenBank/DDBJ databases">
        <authorList>
            <person name="Gilroy R."/>
        </authorList>
    </citation>
    <scope>NUCLEOTIDE SEQUENCE</scope>
    <source>
        <strain evidence="2">23274</strain>
    </source>
</reference>
<protein>
    <submittedName>
        <fullName evidence="2">Retroviral-like aspartic protease family protein</fullName>
    </submittedName>
</protein>
<dbReference type="GO" id="GO:0008233">
    <property type="term" value="F:peptidase activity"/>
    <property type="evidence" value="ECO:0007669"/>
    <property type="project" value="UniProtKB-KW"/>
</dbReference>
<feature type="signal peptide" evidence="1">
    <location>
        <begin position="1"/>
        <end position="20"/>
    </location>
</feature>
<dbReference type="InterPro" id="IPR021109">
    <property type="entry name" value="Peptidase_aspartic_dom_sf"/>
</dbReference>
<evidence type="ECO:0000313" key="3">
    <source>
        <dbReference type="Proteomes" id="UP000824202"/>
    </source>
</evidence>
<dbReference type="CDD" id="cd05483">
    <property type="entry name" value="retropepsin_like_bacteria"/>
    <property type="match status" value="1"/>
</dbReference>
<dbReference type="Proteomes" id="UP000824202">
    <property type="component" value="Unassembled WGS sequence"/>
</dbReference>
<keyword evidence="1" id="KW-0732">Signal</keyword>
<dbReference type="AlphaFoldDB" id="A0A9D1V182"/>
<name>A0A9D1V182_9BACT</name>